<evidence type="ECO:0000313" key="8">
    <source>
        <dbReference type="RefSeq" id="XP_033152166.1"/>
    </source>
</evidence>
<feature type="compositionally biased region" description="Basic and acidic residues" evidence="5">
    <location>
        <begin position="227"/>
        <end position="257"/>
    </location>
</feature>
<dbReference type="RefSeq" id="XP_033152166.1">
    <property type="nucleotide sequence ID" value="XM_033296275.1"/>
</dbReference>
<dbReference type="Pfam" id="PF12872">
    <property type="entry name" value="OST-HTH"/>
    <property type="match status" value="1"/>
</dbReference>
<proteinExistence type="predicted"/>
<dbReference type="CTD" id="36590"/>
<gene>
    <name evidence="8" type="primary">LOC117135787</name>
</gene>
<dbReference type="GO" id="GO:0007283">
    <property type="term" value="P:spermatogenesis"/>
    <property type="evidence" value="ECO:0007669"/>
    <property type="project" value="UniProtKB-KW"/>
</dbReference>
<dbReference type="Proteomes" id="UP000515162">
    <property type="component" value="Chromosome 2R"/>
</dbReference>
<evidence type="ECO:0000313" key="7">
    <source>
        <dbReference type="Proteomes" id="UP000515162"/>
    </source>
</evidence>
<evidence type="ECO:0000256" key="1">
    <source>
        <dbReference type="ARBA" id="ARBA00004496"/>
    </source>
</evidence>
<organism evidence="7 8">
    <name type="scientific">Drosophila mauritiana</name>
    <name type="common">Fruit fly</name>
    <dbReference type="NCBI Taxonomy" id="7226"/>
    <lineage>
        <taxon>Eukaryota</taxon>
        <taxon>Metazoa</taxon>
        <taxon>Ecdysozoa</taxon>
        <taxon>Arthropoda</taxon>
        <taxon>Hexapoda</taxon>
        <taxon>Insecta</taxon>
        <taxon>Pterygota</taxon>
        <taxon>Neoptera</taxon>
        <taxon>Endopterygota</taxon>
        <taxon>Diptera</taxon>
        <taxon>Brachycera</taxon>
        <taxon>Muscomorpha</taxon>
        <taxon>Ephydroidea</taxon>
        <taxon>Drosophilidae</taxon>
        <taxon>Drosophila</taxon>
        <taxon>Sophophora</taxon>
    </lineage>
</organism>
<dbReference type="InterPro" id="IPR041966">
    <property type="entry name" value="LOTUS-like"/>
</dbReference>
<dbReference type="PANTHER" id="PTHR22948:SF29">
    <property type="entry name" value="FI02030P-RELATED"/>
    <property type="match status" value="1"/>
</dbReference>
<evidence type="ECO:0000256" key="2">
    <source>
        <dbReference type="ARBA" id="ARBA00022490"/>
    </source>
</evidence>
<sequence>MEDRGELSLVKKVVHSLVVSSPGKLTVEQLMRDYLSEEGCTLPYSKLGFKDAESFLRSIPDMVTVTGHGQMAWITAVATAKSAHIQQFVRCQKKSKNRGFHKPKYCYASEPSNLVFINERASKSKNRKAPSQTYQRPSNLKLPVSYPNYSRLLFPVHTPVVYANIDQMISTRQQQVLYNYLQYNFYLQSLNNPYAFPQSTFRPQRTSFPCNANSKSLKVNGLSQNGRKPEPSMEQNHQTHPETSTENKQDVPAQELEKENEELAKAFKNLSVGVAPTGHQEKLEYEIYEDDEDEFVRDPFIYGEVKDPDQVLSSEDGSDHISMTTTQKNAVRPLDPPEDCLHYASSDDGEDENAIPSYAVDDRVLGVDYPKDAVRSDFTLPSRVIESIIELQQRIRVQLVSLVNPHNFNFWIYNEEFKDYESQFANMQTFYDSCASENYTMPLFLITTDHLCVVRGTSGWERAKVLGYRSSNNKMSIEVELVDIGDIICVCQRNVKFLLKQFALLPRQCLSGRLAFITQWKAPKWSAEVVSFFHEMILLRQLYAKVEAIKNNTAYLVLVDTERHAHTVNLNRSLIESGWVRRCTSA</sequence>
<protein>
    <submittedName>
        <fullName evidence="8">Uncharacterized protein LOC117135787 isoform X1</fullName>
    </submittedName>
</protein>
<keyword evidence="4" id="KW-0221">Differentiation</keyword>
<comment type="subcellular location">
    <subcellularLocation>
        <location evidence="1">Cytoplasm</location>
    </subcellularLocation>
</comment>
<keyword evidence="2" id="KW-0963">Cytoplasm</keyword>
<evidence type="ECO:0000256" key="5">
    <source>
        <dbReference type="SAM" id="MobiDB-lite"/>
    </source>
</evidence>
<dbReference type="GO" id="GO:0034587">
    <property type="term" value="P:piRNA processing"/>
    <property type="evidence" value="ECO:0007669"/>
    <property type="project" value="TreeGrafter"/>
</dbReference>
<name>A0A6P8JLP2_DROMA</name>
<keyword evidence="7" id="KW-1185">Reference proteome</keyword>
<dbReference type="InterPro" id="IPR035437">
    <property type="entry name" value="SNase_OB-fold_sf"/>
</dbReference>
<evidence type="ECO:0000259" key="6">
    <source>
        <dbReference type="PROSITE" id="PS51644"/>
    </source>
</evidence>
<accession>A0A6P8JLP2</accession>
<keyword evidence="3" id="KW-0677">Repeat</keyword>
<feature type="domain" description="HTH OST-type" evidence="6">
    <location>
        <begin position="6"/>
        <end position="79"/>
    </location>
</feature>
<dbReference type="PROSITE" id="PS51644">
    <property type="entry name" value="HTH_OST"/>
    <property type="match status" value="1"/>
</dbReference>
<evidence type="ECO:0000256" key="4">
    <source>
        <dbReference type="ARBA" id="ARBA00022871"/>
    </source>
</evidence>
<dbReference type="InterPro" id="IPR025605">
    <property type="entry name" value="OST-HTH/LOTUS_dom"/>
</dbReference>
<dbReference type="Pfam" id="PF00567">
    <property type="entry name" value="TUDOR"/>
    <property type="match status" value="1"/>
</dbReference>
<reference evidence="8" key="1">
    <citation type="submission" date="2025-08" db="UniProtKB">
        <authorList>
            <consortium name="RefSeq"/>
        </authorList>
    </citation>
    <scope>IDENTIFICATION</scope>
    <source>
        <strain evidence="8">Mau12</strain>
        <tissue evidence="8">Whole Body</tissue>
    </source>
</reference>
<dbReference type="InterPro" id="IPR002999">
    <property type="entry name" value="Tudor"/>
</dbReference>
<keyword evidence="4" id="KW-0744">Spermatogenesis</keyword>
<dbReference type="AlphaFoldDB" id="A0A6P8JLP2"/>
<dbReference type="CDD" id="cd09972">
    <property type="entry name" value="LOTUS_TDRD_OSKAR"/>
    <property type="match status" value="1"/>
</dbReference>
<dbReference type="PANTHER" id="PTHR22948">
    <property type="entry name" value="TUDOR DOMAIN CONTAINING PROTEIN"/>
    <property type="match status" value="1"/>
</dbReference>
<dbReference type="GO" id="GO:0043186">
    <property type="term" value="C:P granule"/>
    <property type="evidence" value="ECO:0007669"/>
    <property type="project" value="TreeGrafter"/>
</dbReference>
<feature type="region of interest" description="Disordered" evidence="5">
    <location>
        <begin position="206"/>
        <end position="257"/>
    </location>
</feature>
<evidence type="ECO:0000256" key="3">
    <source>
        <dbReference type="ARBA" id="ARBA00022737"/>
    </source>
</evidence>
<dbReference type="GO" id="GO:0030719">
    <property type="term" value="P:P granule organization"/>
    <property type="evidence" value="ECO:0007669"/>
    <property type="project" value="TreeGrafter"/>
</dbReference>
<dbReference type="Gene3D" id="3.30.420.610">
    <property type="entry name" value="LOTUS domain-like"/>
    <property type="match status" value="1"/>
</dbReference>
<feature type="compositionally biased region" description="Polar residues" evidence="5">
    <location>
        <begin position="206"/>
        <end position="226"/>
    </location>
</feature>
<dbReference type="GeneID" id="117135787"/>
<dbReference type="Gene3D" id="2.30.30.140">
    <property type="match status" value="1"/>
</dbReference>
<dbReference type="SUPFAM" id="SSF63748">
    <property type="entry name" value="Tudor/PWWP/MBT"/>
    <property type="match status" value="1"/>
</dbReference>
<dbReference type="InterPro" id="IPR050621">
    <property type="entry name" value="Tudor_domain_containing"/>
</dbReference>
<dbReference type="Gene3D" id="2.40.50.90">
    <property type="match status" value="1"/>
</dbReference>